<dbReference type="SUPFAM" id="SSF51261">
    <property type="entry name" value="Duplicated hybrid motif"/>
    <property type="match status" value="1"/>
</dbReference>
<reference evidence="6" key="1">
    <citation type="journal article" date="2021" name="PeerJ">
        <title>Extensive microbial diversity within the chicken gut microbiome revealed by metagenomics and culture.</title>
        <authorList>
            <person name="Gilroy R."/>
            <person name="Ravi A."/>
            <person name="Getino M."/>
            <person name="Pursley I."/>
            <person name="Horton D.L."/>
            <person name="Alikhan N.F."/>
            <person name="Baker D."/>
            <person name="Gharbi K."/>
            <person name="Hall N."/>
            <person name="Watson M."/>
            <person name="Adriaenssens E.M."/>
            <person name="Foster-Nyarko E."/>
            <person name="Jarju S."/>
            <person name="Secka A."/>
            <person name="Antonio M."/>
            <person name="Oren A."/>
            <person name="Chaudhuri R.R."/>
            <person name="La Ragione R."/>
            <person name="Hildebrand F."/>
            <person name="Pallen M.J."/>
        </authorList>
    </citation>
    <scope>NUCLEOTIDE SEQUENCE</scope>
    <source>
        <strain evidence="6">MalCec1-1739</strain>
    </source>
</reference>
<dbReference type="Gene3D" id="6.10.250.3150">
    <property type="match status" value="1"/>
</dbReference>
<feature type="signal peptide" evidence="4">
    <location>
        <begin position="1"/>
        <end position="21"/>
    </location>
</feature>
<sequence length="424" mass="48500">MSPRTLLTCVALLLCMTSVMSQTNARIRQLEKQRSELLDNMRKSEQLLAKAGKDISSQLNALSQLEAQITERQNYVNRLNADIRAIDDETRKVEADIAALTVELDKAKDDYARSLRYIRSGRSIQEKLMFIFSASSLQQVYRRLRYLQEYSSFRKAQGQEITRKRAALQAKEREMREVIAEKKKLLAEVEKEKENLAAQQQEQQKMLKQLRGKQSAIRKEVAAQKRESDRLNRQIDRLVEEEIERARREEEKRRAEAEAAKARGGTSSVPEKKMDAYKMNNSDRRLADDFEKNKGILPVPVTGSYLVVNHYGRYNVAGLKGVQLDNKGIDIQATPGAMARAIFRGEVSAVFEYAGLKGVLVRHGNYISVYCNLSSVLVRQGDRLETRQAIGKIYSDPTDGDRTVLHFQLRRETSKLNPEAWIDD</sequence>
<evidence type="ECO:0000313" key="7">
    <source>
        <dbReference type="Proteomes" id="UP000787625"/>
    </source>
</evidence>
<evidence type="ECO:0000256" key="1">
    <source>
        <dbReference type="ARBA" id="ARBA00022729"/>
    </source>
</evidence>
<protein>
    <submittedName>
        <fullName evidence="6">Peptidoglycan DD-metalloendopeptidase family protein</fullName>
    </submittedName>
</protein>
<evidence type="ECO:0000313" key="6">
    <source>
        <dbReference type="EMBL" id="HJD52706.1"/>
    </source>
</evidence>
<evidence type="ECO:0000256" key="3">
    <source>
        <dbReference type="SAM" id="MobiDB-lite"/>
    </source>
</evidence>
<dbReference type="Pfam" id="PF01551">
    <property type="entry name" value="Peptidase_M23"/>
    <property type="match status" value="1"/>
</dbReference>
<dbReference type="InterPro" id="IPR011055">
    <property type="entry name" value="Dup_hybrid_motif"/>
</dbReference>
<evidence type="ECO:0000256" key="2">
    <source>
        <dbReference type="SAM" id="Coils"/>
    </source>
</evidence>
<reference evidence="6" key="2">
    <citation type="submission" date="2021-04" db="EMBL/GenBank/DDBJ databases">
        <authorList>
            <person name="Gilroy R."/>
        </authorList>
    </citation>
    <scope>NUCLEOTIDE SEQUENCE</scope>
    <source>
        <strain evidence="6">MalCec1-1739</strain>
    </source>
</reference>
<dbReference type="PANTHER" id="PTHR21666">
    <property type="entry name" value="PEPTIDASE-RELATED"/>
    <property type="match status" value="1"/>
</dbReference>
<dbReference type="InterPro" id="IPR016047">
    <property type="entry name" value="M23ase_b-sheet_dom"/>
</dbReference>
<feature type="coiled-coil region" evidence="2">
    <location>
        <begin position="20"/>
        <end position="110"/>
    </location>
</feature>
<feature type="region of interest" description="Disordered" evidence="3">
    <location>
        <begin position="246"/>
        <end position="271"/>
    </location>
</feature>
<dbReference type="InterPro" id="IPR050570">
    <property type="entry name" value="Cell_wall_metabolism_enzyme"/>
</dbReference>
<dbReference type="AlphaFoldDB" id="A0A9D2UI06"/>
<keyword evidence="1 4" id="KW-0732">Signal</keyword>
<dbReference type="InterPro" id="IPR027267">
    <property type="entry name" value="AH/BAR_dom_sf"/>
</dbReference>
<dbReference type="Proteomes" id="UP000787625">
    <property type="component" value="Unassembled WGS sequence"/>
</dbReference>
<accession>A0A9D2UI06</accession>
<feature type="domain" description="M23ase beta-sheet core" evidence="5">
    <location>
        <begin position="326"/>
        <end position="418"/>
    </location>
</feature>
<name>A0A9D2UI06_9BACT</name>
<gene>
    <name evidence="6" type="ORF">IAA93_03130</name>
</gene>
<comment type="caution">
    <text evidence="6">The sequence shown here is derived from an EMBL/GenBank/DDBJ whole genome shotgun (WGS) entry which is preliminary data.</text>
</comment>
<evidence type="ECO:0000256" key="4">
    <source>
        <dbReference type="SAM" id="SignalP"/>
    </source>
</evidence>
<feature type="compositionally biased region" description="Basic and acidic residues" evidence="3">
    <location>
        <begin position="246"/>
        <end position="261"/>
    </location>
</feature>
<dbReference type="CDD" id="cd12797">
    <property type="entry name" value="M23_peptidase"/>
    <property type="match status" value="1"/>
</dbReference>
<proteinExistence type="predicted"/>
<organism evidence="6 7">
    <name type="scientific">Candidatus Avibacteroides avistercoris</name>
    <dbReference type="NCBI Taxonomy" id="2840690"/>
    <lineage>
        <taxon>Bacteria</taxon>
        <taxon>Pseudomonadati</taxon>
        <taxon>Bacteroidota</taxon>
        <taxon>Bacteroidia</taxon>
        <taxon>Bacteroidales</taxon>
        <taxon>Bacteroidaceae</taxon>
        <taxon>Bacteroidaceae incertae sedis</taxon>
        <taxon>Candidatus Avibacteroides</taxon>
    </lineage>
</organism>
<dbReference type="PANTHER" id="PTHR21666:SF289">
    <property type="entry name" value="L-ALA--D-GLU ENDOPEPTIDASE"/>
    <property type="match status" value="1"/>
</dbReference>
<feature type="chain" id="PRO_5039434301" evidence="4">
    <location>
        <begin position="22"/>
        <end position="424"/>
    </location>
</feature>
<dbReference type="GO" id="GO:0004222">
    <property type="term" value="F:metalloendopeptidase activity"/>
    <property type="evidence" value="ECO:0007669"/>
    <property type="project" value="TreeGrafter"/>
</dbReference>
<keyword evidence="2" id="KW-0175">Coiled coil</keyword>
<dbReference type="Gene3D" id="2.70.70.10">
    <property type="entry name" value="Glucose Permease (Domain IIA)"/>
    <property type="match status" value="1"/>
</dbReference>
<dbReference type="SUPFAM" id="SSF103657">
    <property type="entry name" value="BAR/IMD domain-like"/>
    <property type="match status" value="1"/>
</dbReference>
<dbReference type="EMBL" id="DWUP01000064">
    <property type="protein sequence ID" value="HJD52706.1"/>
    <property type="molecule type" value="Genomic_DNA"/>
</dbReference>
<evidence type="ECO:0000259" key="5">
    <source>
        <dbReference type="Pfam" id="PF01551"/>
    </source>
</evidence>